<keyword evidence="2" id="KW-0479">Metal-binding</keyword>
<reference evidence="7 8" key="1">
    <citation type="submission" date="2024-02" db="EMBL/GenBank/DDBJ databases">
        <authorList>
            <person name="Daric V."/>
            <person name="Darras S."/>
        </authorList>
    </citation>
    <scope>NUCLEOTIDE SEQUENCE [LARGE SCALE GENOMIC DNA]</scope>
</reference>
<evidence type="ECO:0000256" key="1">
    <source>
        <dbReference type="ARBA" id="ARBA00001962"/>
    </source>
</evidence>
<gene>
    <name evidence="7" type="ORF">CVLEPA_LOCUS11148</name>
</gene>
<dbReference type="SUPFAM" id="SSF51197">
    <property type="entry name" value="Clavaminate synthase-like"/>
    <property type="match status" value="1"/>
</dbReference>
<evidence type="ECO:0000256" key="2">
    <source>
        <dbReference type="ARBA" id="ARBA00022723"/>
    </source>
</evidence>
<proteinExistence type="inferred from homology"/>
<dbReference type="PANTHER" id="PTHR20883">
    <property type="entry name" value="PHYTANOYL-COA DIOXYGENASE DOMAIN CONTAINING 1"/>
    <property type="match status" value="1"/>
</dbReference>
<accession>A0ABP0FQW6</accession>
<dbReference type="Proteomes" id="UP001642483">
    <property type="component" value="Unassembled WGS sequence"/>
</dbReference>
<keyword evidence="3" id="KW-0408">Iron</keyword>
<comment type="function">
    <text evidence="6">2-oxoglutarate(2OG)-dependent dioxygenase that catalyzes the conversion of 2-oxoglutarate to succinate and CO(2) in an iron-dependent manner. However, does not couple 2OG turnover to the hydroxylation of acyl-coenzyme A derivatives, implying that it is not directly involved in phytanoyl coenzyme-A metabolism. Does not show detectable activity towards fatty acid CoA thioesters.</text>
</comment>
<dbReference type="PANTHER" id="PTHR20883:SF15">
    <property type="entry name" value="PHYTANOYL-COA DIOXYGENASE DOMAIN-CONTAINING PROTEIN 1"/>
    <property type="match status" value="1"/>
</dbReference>
<comment type="cofactor">
    <cofactor evidence="1">
        <name>Fe cation</name>
        <dbReference type="ChEBI" id="CHEBI:24875"/>
    </cofactor>
</comment>
<comment type="caution">
    <text evidence="7">The sequence shown here is derived from an EMBL/GenBank/DDBJ whole genome shotgun (WGS) entry which is preliminary data.</text>
</comment>
<evidence type="ECO:0000256" key="3">
    <source>
        <dbReference type="ARBA" id="ARBA00023004"/>
    </source>
</evidence>
<dbReference type="Pfam" id="PF05721">
    <property type="entry name" value="PhyH"/>
    <property type="match status" value="1"/>
</dbReference>
<name>A0ABP0FQW6_CLALP</name>
<dbReference type="Gene3D" id="2.60.120.620">
    <property type="entry name" value="q2cbj1_9rhob like domain"/>
    <property type="match status" value="1"/>
</dbReference>
<dbReference type="EMBL" id="CAWYQH010000079">
    <property type="protein sequence ID" value="CAK8680914.1"/>
    <property type="molecule type" value="Genomic_DNA"/>
</dbReference>
<dbReference type="InterPro" id="IPR008775">
    <property type="entry name" value="Phytyl_CoA_dOase-like"/>
</dbReference>
<evidence type="ECO:0000256" key="6">
    <source>
        <dbReference type="ARBA" id="ARBA00045487"/>
    </source>
</evidence>
<sequence>MKDFQFTDTQELEFKKNGFLVLENFLAAEKCDELRAECKRLIDEMDPKDHLQVFSTDSHEQMGNDYLFDSTDKIGYFWEAKAKDEKGNLIVPKHNALNKMGHALHIKSPPFKEVTYDERIQQILRKLNFVKPSIIQSMFIFKPPNIGGEVNRHIDATFLYSDPLKLIGVWIALEDTTLENGCLKFAAGSHKTSRLTYCTLR</sequence>
<protein>
    <recommendedName>
        <fullName evidence="5">Phytanoyl-CoA dioxygenase domain-containing protein 1</fullName>
    </recommendedName>
</protein>
<evidence type="ECO:0000256" key="4">
    <source>
        <dbReference type="ARBA" id="ARBA00038356"/>
    </source>
</evidence>
<comment type="similarity">
    <text evidence="4">Belongs to the PhyH family. PHYHD1 subfamily.</text>
</comment>
<organism evidence="7 8">
    <name type="scientific">Clavelina lepadiformis</name>
    <name type="common">Light-bulb sea squirt</name>
    <name type="synonym">Ascidia lepadiformis</name>
    <dbReference type="NCBI Taxonomy" id="159417"/>
    <lineage>
        <taxon>Eukaryota</taxon>
        <taxon>Metazoa</taxon>
        <taxon>Chordata</taxon>
        <taxon>Tunicata</taxon>
        <taxon>Ascidiacea</taxon>
        <taxon>Aplousobranchia</taxon>
        <taxon>Clavelinidae</taxon>
        <taxon>Clavelina</taxon>
    </lineage>
</organism>
<keyword evidence="8" id="KW-1185">Reference proteome</keyword>
<evidence type="ECO:0000256" key="5">
    <source>
        <dbReference type="ARBA" id="ARBA00039857"/>
    </source>
</evidence>
<evidence type="ECO:0000313" key="8">
    <source>
        <dbReference type="Proteomes" id="UP001642483"/>
    </source>
</evidence>
<evidence type="ECO:0000313" key="7">
    <source>
        <dbReference type="EMBL" id="CAK8680914.1"/>
    </source>
</evidence>